<organism evidence="3">
    <name type="scientific">Ostreococcus mediterraneus</name>
    <dbReference type="NCBI Taxonomy" id="1486918"/>
    <lineage>
        <taxon>Eukaryota</taxon>
        <taxon>Viridiplantae</taxon>
        <taxon>Chlorophyta</taxon>
        <taxon>Mamiellophyceae</taxon>
        <taxon>Mamiellales</taxon>
        <taxon>Bathycoccaceae</taxon>
        <taxon>Ostreococcus</taxon>
    </lineage>
</organism>
<feature type="region of interest" description="Disordered" evidence="1">
    <location>
        <begin position="19"/>
        <end position="42"/>
    </location>
</feature>
<protein>
    <recommendedName>
        <fullName evidence="2">CAAX prenyl protease 2/Lysostaphin resistance protein A-like domain-containing protein</fullName>
    </recommendedName>
</protein>
<evidence type="ECO:0000259" key="2">
    <source>
        <dbReference type="Pfam" id="PF02517"/>
    </source>
</evidence>
<name>A0A7S0KKT2_9CHLO</name>
<dbReference type="GO" id="GO:0004175">
    <property type="term" value="F:endopeptidase activity"/>
    <property type="evidence" value="ECO:0007669"/>
    <property type="project" value="UniProtKB-ARBA"/>
</dbReference>
<reference evidence="3" key="1">
    <citation type="submission" date="2021-01" db="EMBL/GenBank/DDBJ databases">
        <authorList>
            <person name="Corre E."/>
            <person name="Pelletier E."/>
            <person name="Niang G."/>
            <person name="Scheremetjew M."/>
            <person name="Finn R."/>
            <person name="Kale V."/>
            <person name="Holt S."/>
            <person name="Cochrane G."/>
            <person name="Meng A."/>
            <person name="Brown T."/>
            <person name="Cohen L."/>
        </authorList>
    </citation>
    <scope>NUCLEOTIDE SEQUENCE</scope>
    <source>
        <strain evidence="3">Clade-D-RCC2572</strain>
    </source>
</reference>
<dbReference type="AlphaFoldDB" id="A0A7S0KKT2"/>
<proteinExistence type="predicted"/>
<feature type="compositionally biased region" description="Basic residues" evidence="1">
    <location>
        <begin position="22"/>
        <end position="32"/>
    </location>
</feature>
<evidence type="ECO:0000313" key="3">
    <source>
        <dbReference type="EMBL" id="CAD8583445.1"/>
    </source>
</evidence>
<sequence>MTTIAGASAVKARERVALGAVSRRKSDRRRRRSDGDDDRENQVLPDVVKVDDALKTVTTMGVSREQVLASCASTSLAMLGVGYGMRLGARAIPVEALGGDFSSALPLVSDDVKTMIIGAIGAATVVTIGRIALLQVWEEFAASTDRSNAQVLGVLDGPLDIAQVAALPALGEEMLFRGAVLPLIGGVPGVVVSSVVFGALHIGGGRSAAFGVWASAVGACYGATALYTGSVAAPAAAHALANIASAVYWNATRADKVVASASELEEK</sequence>
<dbReference type="GO" id="GO:0080120">
    <property type="term" value="P:CAAX-box protein maturation"/>
    <property type="evidence" value="ECO:0007669"/>
    <property type="project" value="UniProtKB-ARBA"/>
</dbReference>
<dbReference type="InterPro" id="IPR003675">
    <property type="entry name" value="Rce1/LyrA-like_dom"/>
</dbReference>
<dbReference type="Pfam" id="PF02517">
    <property type="entry name" value="Rce1-like"/>
    <property type="match status" value="1"/>
</dbReference>
<dbReference type="EMBL" id="HBEW01005235">
    <property type="protein sequence ID" value="CAD8583445.1"/>
    <property type="molecule type" value="Transcribed_RNA"/>
</dbReference>
<feature type="domain" description="CAAX prenyl protease 2/Lysostaphin resistance protein A-like" evidence="2">
    <location>
        <begin position="161"/>
        <end position="243"/>
    </location>
</feature>
<accession>A0A7S0KKT2</accession>
<evidence type="ECO:0000256" key="1">
    <source>
        <dbReference type="SAM" id="MobiDB-lite"/>
    </source>
</evidence>
<dbReference type="PANTHER" id="PTHR43592">
    <property type="entry name" value="CAAX AMINO TERMINAL PROTEASE"/>
    <property type="match status" value="1"/>
</dbReference>
<dbReference type="PANTHER" id="PTHR43592:SF7">
    <property type="entry name" value="CAAX AMINO TERMINAL PROTEASE FAMILY PROTEIN"/>
    <property type="match status" value="1"/>
</dbReference>
<gene>
    <name evidence="3" type="ORF">OMED0929_LOCUS4391</name>
</gene>